<organism evidence="1 2">
    <name type="scientific">Funneliformis geosporum</name>
    <dbReference type="NCBI Taxonomy" id="1117311"/>
    <lineage>
        <taxon>Eukaryota</taxon>
        <taxon>Fungi</taxon>
        <taxon>Fungi incertae sedis</taxon>
        <taxon>Mucoromycota</taxon>
        <taxon>Glomeromycotina</taxon>
        <taxon>Glomeromycetes</taxon>
        <taxon>Glomerales</taxon>
        <taxon>Glomeraceae</taxon>
        <taxon>Funneliformis</taxon>
    </lineage>
</organism>
<name>A0A9W4T694_9GLOM</name>
<gene>
    <name evidence="1" type="ORF">FWILDA_LOCUS16167</name>
</gene>
<dbReference type="EMBL" id="CAMKVN010009873">
    <property type="protein sequence ID" value="CAI2193622.1"/>
    <property type="molecule type" value="Genomic_DNA"/>
</dbReference>
<accession>A0A9W4T694</accession>
<proteinExistence type="predicted"/>
<reference evidence="1" key="1">
    <citation type="submission" date="2022-08" db="EMBL/GenBank/DDBJ databases">
        <authorList>
            <person name="Kallberg Y."/>
            <person name="Tangrot J."/>
            <person name="Rosling A."/>
        </authorList>
    </citation>
    <scope>NUCLEOTIDE SEQUENCE</scope>
    <source>
        <strain evidence="1">Wild A</strain>
    </source>
</reference>
<dbReference type="OrthoDB" id="2420943at2759"/>
<evidence type="ECO:0000313" key="1">
    <source>
        <dbReference type="EMBL" id="CAI2193622.1"/>
    </source>
</evidence>
<keyword evidence="2" id="KW-1185">Reference proteome</keyword>
<comment type="caution">
    <text evidence="1">The sequence shown here is derived from an EMBL/GenBank/DDBJ whole genome shotgun (WGS) entry which is preliminary data.</text>
</comment>
<feature type="non-terminal residue" evidence="1">
    <location>
        <position position="86"/>
    </location>
</feature>
<feature type="non-terminal residue" evidence="1">
    <location>
        <position position="1"/>
    </location>
</feature>
<dbReference type="Proteomes" id="UP001153678">
    <property type="component" value="Unassembled WGS sequence"/>
</dbReference>
<evidence type="ECO:0000313" key="2">
    <source>
        <dbReference type="Proteomes" id="UP001153678"/>
    </source>
</evidence>
<sequence>EKRETEARSRDIECETSNYFMRLEDGREYNVEEIKYPLIHKGKGRPPTKCLKPFNETNNKAASSKMSKINIIKEVDRMDAVGEVGV</sequence>
<dbReference type="AlphaFoldDB" id="A0A9W4T694"/>
<protein>
    <submittedName>
        <fullName evidence="1">14992_t:CDS:1</fullName>
    </submittedName>
</protein>